<dbReference type="Proteomes" id="UP001199054">
    <property type="component" value="Unassembled WGS sequence"/>
</dbReference>
<reference evidence="1 2" key="1">
    <citation type="submission" date="2021-10" db="EMBL/GenBank/DDBJ databases">
        <title>Streptomyces sp. strain SMC 277, a novel streptomycete isolated from soil.</title>
        <authorList>
            <person name="Chanama M."/>
        </authorList>
    </citation>
    <scope>NUCLEOTIDE SEQUENCE [LARGE SCALE GENOMIC DNA]</scope>
    <source>
        <strain evidence="1 2">SMC 277</strain>
    </source>
</reference>
<evidence type="ECO:0000313" key="1">
    <source>
        <dbReference type="EMBL" id="MCB5182866.1"/>
    </source>
</evidence>
<proteinExistence type="predicted"/>
<sequence length="68" mass="7293">MTEPTTADQARAIVYDAYTTGLSQAAAAQLLEGRATTAWVAHEYAALRRRGVSSMAGQQTLFDTETAE</sequence>
<evidence type="ECO:0000313" key="2">
    <source>
        <dbReference type="Proteomes" id="UP001199054"/>
    </source>
</evidence>
<protein>
    <submittedName>
        <fullName evidence="1">Uncharacterized protein</fullName>
    </submittedName>
</protein>
<keyword evidence="2" id="KW-1185">Reference proteome</keyword>
<comment type="caution">
    <text evidence="1">The sequence shown here is derived from an EMBL/GenBank/DDBJ whole genome shotgun (WGS) entry which is preliminary data.</text>
</comment>
<accession>A0ABS8BEC7</accession>
<dbReference type="EMBL" id="JAJAUY010000155">
    <property type="protein sequence ID" value="MCB5182866.1"/>
    <property type="molecule type" value="Genomic_DNA"/>
</dbReference>
<gene>
    <name evidence="1" type="ORF">LG632_26345</name>
</gene>
<dbReference type="RefSeq" id="WP_226730042.1">
    <property type="nucleotide sequence ID" value="NZ_JAJAUY010000155.1"/>
</dbReference>
<name>A0ABS8BEC7_9ACTN</name>
<organism evidence="1 2">
    <name type="scientific">Streptomyces antimicrobicus</name>
    <dbReference type="NCBI Taxonomy" id="2883108"/>
    <lineage>
        <taxon>Bacteria</taxon>
        <taxon>Bacillati</taxon>
        <taxon>Actinomycetota</taxon>
        <taxon>Actinomycetes</taxon>
        <taxon>Kitasatosporales</taxon>
        <taxon>Streptomycetaceae</taxon>
        <taxon>Streptomyces</taxon>
    </lineage>
</organism>